<evidence type="ECO:0000256" key="1">
    <source>
        <dbReference type="ARBA" id="ARBA00004496"/>
    </source>
</evidence>
<dbReference type="PANTHER" id="PTHR33540:SF2">
    <property type="entry name" value="TRNA THREONYLCARBAMOYLADENOSINE BIOSYNTHESIS PROTEIN TSAE"/>
    <property type="match status" value="1"/>
</dbReference>
<evidence type="ECO:0000256" key="10">
    <source>
        <dbReference type="ARBA" id="ARBA00032441"/>
    </source>
</evidence>
<dbReference type="GO" id="GO:0005524">
    <property type="term" value="F:ATP binding"/>
    <property type="evidence" value="ECO:0007669"/>
    <property type="project" value="UniProtKB-KW"/>
</dbReference>
<dbReference type="EMBL" id="WUWG01000001">
    <property type="protein sequence ID" value="MXU64742.1"/>
    <property type="molecule type" value="Genomic_DNA"/>
</dbReference>
<protein>
    <recommendedName>
        <fullName evidence="3">tRNA threonylcarbamoyladenosine biosynthesis protein TsaE</fullName>
    </recommendedName>
    <alternativeName>
        <fullName evidence="10">t(6)A37 threonylcarbamoyladenosine biosynthesis protein TsaE</fullName>
    </alternativeName>
</protein>
<dbReference type="InterPro" id="IPR027417">
    <property type="entry name" value="P-loop_NTPase"/>
</dbReference>
<evidence type="ECO:0000256" key="7">
    <source>
        <dbReference type="ARBA" id="ARBA00022741"/>
    </source>
</evidence>
<organism evidence="11 12">
    <name type="scientific">Oceanomicrobium pacificus</name>
    <dbReference type="NCBI Taxonomy" id="2692916"/>
    <lineage>
        <taxon>Bacteria</taxon>
        <taxon>Pseudomonadati</taxon>
        <taxon>Pseudomonadota</taxon>
        <taxon>Alphaproteobacteria</taxon>
        <taxon>Rhodobacterales</taxon>
        <taxon>Paracoccaceae</taxon>
        <taxon>Oceanomicrobium</taxon>
    </lineage>
</organism>
<dbReference type="NCBIfam" id="TIGR00150">
    <property type="entry name" value="T6A_YjeE"/>
    <property type="match status" value="1"/>
</dbReference>
<keyword evidence="8" id="KW-0067">ATP-binding</keyword>
<evidence type="ECO:0000256" key="3">
    <source>
        <dbReference type="ARBA" id="ARBA00019010"/>
    </source>
</evidence>
<evidence type="ECO:0000313" key="12">
    <source>
        <dbReference type="Proteomes" id="UP000436016"/>
    </source>
</evidence>
<sequence>MPQTTLTDADDTAARAVRLAPLLGAGDTICLTGPVGAGKTHFARALIQARLDAEDRWEDVPSPSYTLVQVYDLAETEIWHVDLYRLTDPDETIELGLDQAFDTAICLIEWPDRLGGLLPARRLDLRFDIDAQVGRRGLDITATGPGWDAAVTALTAGGAR</sequence>
<keyword evidence="9" id="KW-0460">Magnesium</keyword>
<proteinExistence type="inferred from homology"/>
<evidence type="ECO:0000256" key="6">
    <source>
        <dbReference type="ARBA" id="ARBA00022723"/>
    </source>
</evidence>
<dbReference type="SUPFAM" id="SSF52540">
    <property type="entry name" value="P-loop containing nucleoside triphosphate hydrolases"/>
    <property type="match status" value="1"/>
</dbReference>
<keyword evidence="5" id="KW-0819">tRNA processing</keyword>
<comment type="caution">
    <text evidence="11">The sequence shown here is derived from an EMBL/GenBank/DDBJ whole genome shotgun (WGS) entry which is preliminary data.</text>
</comment>
<evidence type="ECO:0000256" key="5">
    <source>
        <dbReference type="ARBA" id="ARBA00022694"/>
    </source>
</evidence>
<reference evidence="11 12" key="1">
    <citation type="submission" date="2019-12" db="EMBL/GenBank/DDBJ databases">
        <title>Strain KN286 was isolated from seawater, which was collected from Caroline Seamount in the tropical western Pacific.</title>
        <authorList>
            <person name="Wang Q."/>
        </authorList>
    </citation>
    <scope>NUCLEOTIDE SEQUENCE [LARGE SCALE GENOMIC DNA]</scope>
    <source>
        <strain evidence="11 12">KN286</strain>
    </source>
</reference>
<dbReference type="Gene3D" id="3.40.50.300">
    <property type="entry name" value="P-loop containing nucleotide triphosphate hydrolases"/>
    <property type="match status" value="1"/>
</dbReference>
<dbReference type="RefSeq" id="WP_160852403.1">
    <property type="nucleotide sequence ID" value="NZ_WUWG01000001.1"/>
</dbReference>
<dbReference type="GO" id="GO:0002949">
    <property type="term" value="P:tRNA threonylcarbamoyladenosine modification"/>
    <property type="evidence" value="ECO:0007669"/>
    <property type="project" value="InterPro"/>
</dbReference>
<evidence type="ECO:0000313" key="11">
    <source>
        <dbReference type="EMBL" id="MXU64742.1"/>
    </source>
</evidence>
<dbReference type="GO" id="GO:0046872">
    <property type="term" value="F:metal ion binding"/>
    <property type="evidence" value="ECO:0007669"/>
    <property type="project" value="UniProtKB-KW"/>
</dbReference>
<comment type="subcellular location">
    <subcellularLocation>
        <location evidence="1">Cytoplasm</location>
    </subcellularLocation>
</comment>
<dbReference type="PANTHER" id="PTHR33540">
    <property type="entry name" value="TRNA THREONYLCARBAMOYLADENOSINE BIOSYNTHESIS PROTEIN TSAE"/>
    <property type="match status" value="1"/>
</dbReference>
<dbReference type="GO" id="GO:0016740">
    <property type="term" value="F:transferase activity"/>
    <property type="evidence" value="ECO:0007669"/>
    <property type="project" value="UniProtKB-KW"/>
</dbReference>
<dbReference type="Proteomes" id="UP000436016">
    <property type="component" value="Unassembled WGS sequence"/>
</dbReference>
<evidence type="ECO:0000256" key="9">
    <source>
        <dbReference type="ARBA" id="ARBA00022842"/>
    </source>
</evidence>
<evidence type="ECO:0000256" key="8">
    <source>
        <dbReference type="ARBA" id="ARBA00022840"/>
    </source>
</evidence>
<keyword evidence="12" id="KW-1185">Reference proteome</keyword>
<keyword evidence="4" id="KW-0963">Cytoplasm</keyword>
<accession>A0A6B0TU24</accession>
<dbReference type="Pfam" id="PF02367">
    <property type="entry name" value="TsaE"/>
    <property type="match status" value="1"/>
</dbReference>
<evidence type="ECO:0000256" key="2">
    <source>
        <dbReference type="ARBA" id="ARBA00007599"/>
    </source>
</evidence>
<dbReference type="AlphaFoldDB" id="A0A6B0TU24"/>
<dbReference type="InterPro" id="IPR003442">
    <property type="entry name" value="T6A_TsaE"/>
</dbReference>
<keyword evidence="7" id="KW-0547">Nucleotide-binding</keyword>
<comment type="similarity">
    <text evidence="2">Belongs to the TsaE family.</text>
</comment>
<name>A0A6B0TU24_9RHOB</name>
<keyword evidence="6" id="KW-0479">Metal-binding</keyword>
<dbReference type="GO" id="GO:0005737">
    <property type="term" value="C:cytoplasm"/>
    <property type="evidence" value="ECO:0007669"/>
    <property type="project" value="UniProtKB-SubCell"/>
</dbReference>
<keyword evidence="11" id="KW-0808">Transferase</keyword>
<gene>
    <name evidence="11" type="primary">tsaE</name>
    <name evidence="11" type="ORF">GSH16_04740</name>
</gene>
<evidence type="ECO:0000256" key="4">
    <source>
        <dbReference type="ARBA" id="ARBA00022490"/>
    </source>
</evidence>